<sequence>MRIFYKVLIRLVRLFRLIFGDCSYEAHLLQIILFGFVSWSALLSVDSRRRSLVDRVGIGRANLSHKTRRVFLQSGGSYGSPRLLLASIISDRHIEQWDLSDTRPQHQPFIKPLFKEISQTSGQQQHRKRRYLASQHYRTKKTTGRRELFSKVASLPPPKALSLAAVIPHPINLSNSPLTAPVNFYEPSPTNSIDPLPTFTDSMSTLLTPFPFQ</sequence>
<proteinExistence type="predicted"/>
<evidence type="ECO:0000313" key="1">
    <source>
        <dbReference type="EMBL" id="KAK3800224.1"/>
    </source>
</evidence>
<organism evidence="1 2">
    <name type="scientific">Elysia crispata</name>
    <name type="common">lettuce slug</name>
    <dbReference type="NCBI Taxonomy" id="231223"/>
    <lineage>
        <taxon>Eukaryota</taxon>
        <taxon>Metazoa</taxon>
        <taxon>Spiralia</taxon>
        <taxon>Lophotrochozoa</taxon>
        <taxon>Mollusca</taxon>
        <taxon>Gastropoda</taxon>
        <taxon>Heterobranchia</taxon>
        <taxon>Euthyneura</taxon>
        <taxon>Panpulmonata</taxon>
        <taxon>Sacoglossa</taxon>
        <taxon>Placobranchoidea</taxon>
        <taxon>Plakobranchidae</taxon>
        <taxon>Elysia</taxon>
    </lineage>
</organism>
<comment type="caution">
    <text evidence="1">The sequence shown here is derived from an EMBL/GenBank/DDBJ whole genome shotgun (WGS) entry which is preliminary data.</text>
</comment>
<accession>A0AAE1B6C0</accession>
<keyword evidence="2" id="KW-1185">Reference proteome</keyword>
<dbReference type="Proteomes" id="UP001283361">
    <property type="component" value="Unassembled WGS sequence"/>
</dbReference>
<dbReference type="AlphaFoldDB" id="A0AAE1B6C0"/>
<protein>
    <submittedName>
        <fullName evidence="1">Uncharacterized protein</fullName>
    </submittedName>
</protein>
<dbReference type="EMBL" id="JAWDGP010000476">
    <property type="protein sequence ID" value="KAK3800224.1"/>
    <property type="molecule type" value="Genomic_DNA"/>
</dbReference>
<gene>
    <name evidence="1" type="ORF">RRG08_064333</name>
</gene>
<name>A0AAE1B6C0_9GAST</name>
<reference evidence="1" key="1">
    <citation type="journal article" date="2023" name="G3 (Bethesda)">
        <title>A reference genome for the long-term kleptoplast-retaining sea slug Elysia crispata morphotype clarki.</title>
        <authorList>
            <person name="Eastman K.E."/>
            <person name="Pendleton A.L."/>
            <person name="Shaikh M.A."/>
            <person name="Suttiyut T."/>
            <person name="Ogas R."/>
            <person name="Tomko P."/>
            <person name="Gavelis G."/>
            <person name="Widhalm J.R."/>
            <person name="Wisecaver J.H."/>
        </authorList>
    </citation>
    <scope>NUCLEOTIDE SEQUENCE</scope>
    <source>
        <strain evidence="1">ECLA1</strain>
    </source>
</reference>
<evidence type="ECO:0000313" key="2">
    <source>
        <dbReference type="Proteomes" id="UP001283361"/>
    </source>
</evidence>